<reference evidence="1 2" key="1">
    <citation type="submission" date="2022-01" db="EMBL/GenBank/DDBJ databases">
        <authorList>
            <person name="Xiong W."/>
            <person name="Schranz E."/>
        </authorList>
    </citation>
    <scope>NUCLEOTIDE SEQUENCE [LARGE SCALE GENOMIC DNA]</scope>
</reference>
<dbReference type="AlphaFoldDB" id="A0AAU9M214"/>
<gene>
    <name evidence="1" type="ORF">LVIROSA_LOCUS9258</name>
</gene>
<evidence type="ECO:0000313" key="1">
    <source>
        <dbReference type="EMBL" id="CAH1421884.1"/>
    </source>
</evidence>
<name>A0AAU9M214_9ASTR</name>
<dbReference type="EMBL" id="CAKMRJ010001112">
    <property type="protein sequence ID" value="CAH1421884.1"/>
    <property type="molecule type" value="Genomic_DNA"/>
</dbReference>
<sequence>MKGISDSCFKSPPSSIHDLLFLLISSMPHRVEFTNYSTYCSKDRHKEIQRVILLTRIMNLVMIHRAQGLESNGHGLFSNYSLDECSIPDVKLQPINNLIKGSGEVSRNWKNTEEEEYLWDDASSRRVNLILTLSNSSKRDPRLYFDSERLGFENRQPDLPSTE</sequence>
<evidence type="ECO:0000313" key="2">
    <source>
        <dbReference type="Proteomes" id="UP001157418"/>
    </source>
</evidence>
<accession>A0AAU9M214</accession>
<comment type="caution">
    <text evidence="1">The sequence shown here is derived from an EMBL/GenBank/DDBJ whole genome shotgun (WGS) entry which is preliminary data.</text>
</comment>
<organism evidence="1 2">
    <name type="scientific">Lactuca virosa</name>
    <dbReference type="NCBI Taxonomy" id="75947"/>
    <lineage>
        <taxon>Eukaryota</taxon>
        <taxon>Viridiplantae</taxon>
        <taxon>Streptophyta</taxon>
        <taxon>Embryophyta</taxon>
        <taxon>Tracheophyta</taxon>
        <taxon>Spermatophyta</taxon>
        <taxon>Magnoliopsida</taxon>
        <taxon>eudicotyledons</taxon>
        <taxon>Gunneridae</taxon>
        <taxon>Pentapetalae</taxon>
        <taxon>asterids</taxon>
        <taxon>campanulids</taxon>
        <taxon>Asterales</taxon>
        <taxon>Asteraceae</taxon>
        <taxon>Cichorioideae</taxon>
        <taxon>Cichorieae</taxon>
        <taxon>Lactucinae</taxon>
        <taxon>Lactuca</taxon>
    </lineage>
</organism>
<proteinExistence type="predicted"/>
<protein>
    <submittedName>
        <fullName evidence="1">Uncharacterized protein</fullName>
    </submittedName>
</protein>
<dbReference type="Proteomes" id="UP001157418">
    <property type="component" value="Unassembled WGS sequence"/>
</dbReference>
<keyword evidence="2" id="KW-1185">Reference proteome</keyword>